<dbReference type="SMART" id="SM00460">
    <property type="entry name" value="TGc"/>
    <property type="match status" value="1"/>
</dbReference>
<name>A0ABR7NGX6_9FIRM</name>
<keyword evidence="2" id="KW-0732">Signal</keyword>
<accession>A0ABR7NGX6</accession>
<dbReference type="Gene3D" id="3.10.620.30">
    <property type="match status" value="1"/>
</dbReference>
<dbReference type="InterPro" id="IPR002931">
    <property type="entry name" value="Transglutaminase-like"/>
</dbReference>
<evidence type="ECO:0000256" key="1">
    <source>
        <dbReference type="SAM" id="MobiDB-lite"/>
    </source>
</evidence>
<reference evidence="4 5" key="1">
    <citation type="submission" date="2020-08" db="EMBL/GenBank/DDBJ databases">
        <title>Genome public.</title>
        <authorList>
            <person name="Liu C."/>
            <person name="Sun Q."/>
        </authorList>
    </citation>
    <scope>NUCLEOTIDE SEQUENCE [LARGE SCALE GENOMIC DNA]</scope>
    <source>
        <strain evidence="4 5">BX1</strain>
    </source>
</reference>
<feature type="signal peptide" evidence="2">
    <location>
        <begin position="1"/>
        <end position="31"/>
    </location>
</feature>
<feature type="region of interest" description="Disordered" evidence="1">
    <location>
        <begin position="30"/>
        <end position="197"/>
    </location>
</feature>
<feature type="domain" description="Transglutaminase-like" evidence="3">
    <location>
        <begin position="370"/>
        <end position="440"/>
    </location>
</feature>
<sequence length="466" mass="48402">MNSDLSARLGALLLGALLLCGLFSGCGAQQAASSGGVRPVSPPAGVSAGTPAKVTEPPGLSSSETRPDAAPLPVNQTTEPEPSGLPSSEARPDAAPPSVNQAAEPEPPGLPSSETRPDAVPPPVNQAAEPEPSNLPSSETRPDAVPPPVNQAAEPEPSNLPSSEARPDAVPPPATGAAEPEPPPAASSPAEQSARPTALTVRIPAAPGKDKSEGGGAVIDYSNRSEGYVMVKYSGGTSRVKIQITGPDKTTYTYDSSRNGFEAFPLTAGNGSYTVNVYTEIHSSQYALAQGASFQATLTSGLLPYLYPSQYVNYTAGSKAVAKGEELASSAATVLEVVGSVYNYVISNVTYDNYKAANVKSGYLPDPDDTLATGKGICFDYAALLATMLRSQGIPTRLEVGYVSGGIYHAWISVYTTETGWINGIIQFDGKSWKLLDPTFASNGNQSSSIMQFIGNGSNYQRKYCY</sequence>
<evidence type="ECO:0000259" key="3">
    <source>
        <dbReference type="SMART" id="SM00460"/>
    </source>
</evidence>
<proteinExistence type="predicted"/>
<dbReference type="RefSeq" id="WP_262399270.1">
    <property type="nucleotide sequence ID" value="NZ_JACRTB010000006.1"/>
</dbReference>
<dbReference type="Pfam" id="PF01841">
    <property type="entry name" value="Transglut_core"/>
    <property type="match status" value="1"/>
</dbReference>
<dbReference type="PANTHER" id="PTHR33490">
    <property type="entry name" value="BLR5614 PROTEIN-RELATED"/>
    <property type="match status" value="1"/>
</dbReference>
<feature type="compositionally biased region" description="Pro residues" evidence="1">
    <location>
        <begin position="169"/>
        <end position="186"/>
    </location>
</feature>
<evidence type="ECO:0000256" key="2">
    <source>
        <dbReference type="SAM" id="SignalP"/>
    </source>
</evidence>
<dbReference type="SUPFAM" id="SSF54001">
    <property type="entry name" value="Cysteine proteinases"/>
    <property type="match status" value="1"/>
</dbReference>
<organism evidence="4 5">
    <name type="scientific">Yanshouia hominis</name>
    <dbReference type="NCBI Taxonomy" id="2763673"/>
    <lineage>
        <taxon>Bacteria</taxon>
        <taxon>Bacillati</taxon>
        <taxon>Bacillota</taxon>
        <taxon>Clostridia</taxon>
        <taxon>Eubacteriales</taxon>
        <taxon>Oscillospiraceae</taxon>
        <taxon>Yanshouia</taxon>
    </lineage>
</organism>
<dbReference type="Proteomes" id="UP000658131">
    <property type="component" value="Unassembled WGS sequence"/>
</dbReference>
<evidence type="ECO:0000313" key="4">
    <source>
        <dbReference type="EMBL" id="MBC8575646.1"/>
    </source>
</evidence>
<dbReference type="PANTHER" id="PTHR33490:SF6">
    <property type="entry name" value="SLL1049 PROTEIN"/>
    <property type="match status" value="1"/>
</dbReference>
<gene>
    <name evidence="4" type="ORF">H8717_04365</name>
</gene>
<dbReference type="EMBL" id="JACRTB010000006">
    <property type="protein sequence ID" value="MBC8575646.1"/>
    <property type="molecule type" value="Genomic_DNA"/>
</dbReference>
<feature type="chain" id="PRO_5045440528" evidence="2">
    <location>
        <begin position="32"/>
        <end position="466"/>
    </location>
</feature>
<keyword evidence="5" id="KW-1185">Reference proteome</keyword>
<protein>
    <submittedName>
        <fullName evidence="4">Transglutaminase domain-containing protein</fullName>
    </submittedName>
</protein>
<evidence type="ECO:0000313" key="5">
    <source>
        <dbReference type="Proteomes" id="UP000658131"/>
    </source>
</evidence>
<dbReference type="InterPro" id="IPR038765">
    <property type="entry name" value="Papain-like_cys_pep_sf"/>
</dbReference>
<comment type="caution">
    <text evidence="4">The sequence shown here is derived from an EMBL/GenBank/DDBJ whole genome shotgun (WGS) entry which is preliminary data.</text>
</comment>